<evidence type="ECO:0000256" key="2">
    <source>
        <dbReference type="SAM" id="Phobius"/>
    </source>
</evidence>
<feature type="transmembrane region" description="Helical" evidence="2">
    <location>
        <begin position="21"/>
        <end position="42"/>
    </location>
</feature>
<feature type="transmembrane region" description="Helical" evidence="2">
    <location>
        <begin position="48"/>
        <end position="68"/>
    </location>
</feature>
<gene>
    <name evidence="3" type="ORF">AVDCRST_MAG07-625</name>
</gene>
<feature type="region of interest" description="Disordered" evidence="1">
    <location>
        <begin position="254"/>
        <end position="275"/>
    </location>
</feature>
<keyword evidence="2" id="KW-0812">Transmembrane</keyword>
<evidence type="ECO:0000313" key="3">
    <source>
        <dbReference type="EMBL" id="CAA9312996.1"/>
    </source>
</evidence>
<reference evidence="3" key="1">
    <citation type="submission" date="2020-02" db="EMBL/GenBank/DDBJ databases">
        <authorList>
            <person name="Meier V. D."/>
        </authorList>
    </citation>
    <scope>NUCLEOTIDE SEQUENCE</scope>
    <source>
        <strain evidence="3">AVDCRST_MAG07</strain>
    </source>
</reference>
<accession>A0A6J4KTG4</accession>
<feature type="transmembrane region" description="Helical" evidence="2">
    <location>
        <begin position="75"/>
        <end position="98"/>
    </location>
</feature>
<organism evidence="3">
    <name type="scientific">uncultured Frankineae bacterium</name>
    <dbReference type="NCBI Taxonomy" id="437475"/>
    <lineage>
        <taxon>Bacteria</taxon>
        <taxon>Bacillati</taxon>
        <taxon>Actinomycetota</taxon>
        <taxon>Actinomycetes</taxon>
        <taxon>Frankiales</taxon>
        <taxon>environmental samples</taxon>
    </lineage>
</organism>
<evidence type="ECO:0000256" key="1">
    <source>
        <dbReference type="SAM" id="MobiDB-lite"/>
    </source>
</evidence>
<keyword evidence="2" id="KW-0472">Membrane</keyword>
<keyword evidence="2" id="KW-1133">Transmembrane helix</keyword>
<dbReference type="EMBL" id="CADCUB010000035">
    <property type="protein sequence ID" value="CAA9312996.1"/>
    <property type="molecule type" value="Genomic_DNA"/>
</dbReference>
<name>A0A6J4KTG4_9ACTN</name>
<sequence length="331" mass="34644">MAARTSVPPGVPARPGPRGGHVLLTVLACALQALVLFATFVMGLGWGGVTYAAALVQAGLGFVLILRLAARGRGLVLLVPLVSAGLTVGLVLTGTALGRAAACGDAERAAVEQLAPPPGTTVEFEGEYTEGCVARTRTSLSSQVILEHYEGELTRLGWRPTPDRHEATVGTAAEKDGISLIVDINTAGEGGAETLEVVVDAGSGTPCATNTVDGFLERTPTTAVEPGTWAVLVSTQDDPASVAIRDSRSAVVFEQQARRRPETSGGGPRTDDMPDEVETLRLEEGTYSVECSPRGTAPTRVPLRVTWDSAAGAQQDKDVVVRVFETPEHWR</sequence>
<dbReference type="PROSITE" id="PS51257">
    <property type="entry name" value="PROKAR_LIPOPROTEIN"/>
    <property type="match status" value="1"/>
</dbReference>
<proteinExistence type="predicted"/>
<dbReference type="AlphaFoldDB" id="A0A6J4KTG4"/>
<protein>
    <submittedName>
        <fullName evidence="3">Uncharacterized protein</fullName>
    </submittedName>
</protein>